<dbReference type="PANTHER" id="PTHR20857:SF23">
    <property type="entry name" value="THIAMINE BIOSYNTHETIC BIFUNCTIONAL ENZYME"/>
    <property type="match status" value="1"/>
</dbReference>
<dbReference type="Pfam" id="PF02581">
    <property type="entry name" value="TMP-TENI"/>
    <property type="match status" value="1"/>
</dbReference>
<feature type="domain" description="Thiamine phosphate synthase/TenI" evidence="3">
    <location>
        <begin position="22"/>
        <end position="186"/>
    </location>
</feature>
<dbReference type="EMBL" id="JAWJZY010000002">
    <property type="protein sequence ID" value="MEE8658247.1"/>
    <property type="molecule type" value="Genomic_DNA"/>
</dbReference>
<dbReference type="InterPro" id="IPR013785">
    <property type="entry name" value="Aldolase_TIM"/>
</dbReference>
<evidence type="ECO:0000256" key="2">
    <source>
        <dbReference type="ARBA" id="ARBA00022977"/>
    </source>
</evidence>
<dbReference type="InterPro" id="IPR036206">
    <property type="entry name" value="ThiamineP_synth_sf"/>
</dbReference>
<name>A0ABU7U0A9_9PROT</name>
<keyword evidence="2" id="KW-0784">Thiamine biosynthesis</keyword>
<keyword evidence="5" id="KW-1185">Reference proteome</keyword>
<dbReference type="Proteomes" id="UP001312908">
    <property type="component" value="Unassembled WGS sequence"/>
</dbReference>
<organism evidence="4 5">
    <name type="scientific">Sorlinia euscelidii</name>
    <dbReference type="NCBI Taxonomy" id="3081148"/>
    <lineage>
        <taxon>Bacteria</taxon>
        <taxon>Pseudomonadati</taxon>
        <taxon>Pseudomonadota</taxon>
        <taxon>Alphaproteobacteria</taxon>
        <taxon>Acetobacterales</taxon>
        <taxon>Acetobacteraceae</taxon>
        <taxon>Sorlinia</taxon>
    </lineage>
</organism>
<dbReference type="PANTHER" id="PTHR20857">
    <property type="entry name" value="THIAMINE-PHOSPHATE PYROPHOSPHORYLASE"/>
    <property type="match status" value="1"/>
</dbReference>
<comment type="caution">
    <text evidence="4">The sequence shown here is derived from an EMBL/GenBank/DDBJ whole genome shotgun (WGS) entry which is preliminary data.</text>
</comment>
<evidence type="ECO:0000259" key="3">
    <source>
        <dbReference type="Pfam" id="PF02581"/>
    </source>
</evidence>
<evidence type="ECO:0000256" key="1">
    <source>
        <dbReference type="ARBA" id="ARBA00004948"/>
    </source>
</evidence>
<comment type="pathway">
    <text evidence="1">Cofactor biosynthesis; thiamine diphosphate biosynthesis.</text>
</comment>
<protein>
    <recommendedName>
        <fullName evidence="3">Thiamine phosphate synthase/TenI domain-containing protein</fullName>
    </recommendedName>
</protein>
<dbReference type="InterPro" id="IPR022998">
    <property type="entry name" value="ThiamineP_synth_TenI"/>
</dbReference>
<reference evidence="4 5" key="1">
    <citation type="submission" date="2023-10" db="EMBL/GenBank/DDBJ databases">
        <title>Sorlinia euscelidii gen. nov., sp. nov., an acetic acid bacteria isolated from the gut of Euscelidius variegatus emitter.</title>
        <authorList>
            <person name="Michoud G."/>
            <person name="Marasco R."/>
            <person name="Seferji K."/>
            <person name="Gonella E."/>
            <person name="Garuglieri E."/>
            <person name="Alma A."/>
            <person name="Mapelli F."/>
            <person name="Borin S."/>
            <person name="Daffonchio D."/>
            <person name="Crotti E."/>
        </authorList>
    </citation>
    <scope>NUCLEOTIDE SEQUENCE [LARGE SCALE GENOMIC DNA]</scope>
    <source>
        <strain evidence="4 5">EV16P</strain>
    </source>
</reference>
<dbReference type="SUPFAM" id="SSF51391">
    <property type="entry name" value="Thiamin phosphate synthase"/>
    <property type="match status" value="1"/>
</dbReference>
<dbReference type="CDD" id="cd00564">
    <property type="entry name" value="TMP_TenI"/>
    <property type="match status" value="1"/>
</dbReference>
<proteinExistence type="predicted"/>
<gene>
    <name evidence="4" type="ORF">DOFOFD_04400</name>
</gene>
<accession>A0ABU7U0A9</accession>
<evidence type="ECO:0000313" key="4">
    <source>
        <dbReference type="EMBL" id="MEE8658247.1"/>
    </source>
</evidence>
<dbReference type="RefSeq" id="WP_394819198.1">
    <property type="nucleotide sequence ID" value="NZ_JAWJZY010000002.1"/>
</dbReference>
<evidence type="ECO:0000313" key="5">
    <source>
        <dbReference type="Proteomes" id="UP001312908"/>
    </source>
</evidence>
<dbReference type="Gene3D" id="3.20.20.70">
    <property type="entry name" value="Aldolase class I"/>
    <property type="match status" value="1"/>
</dbReference>
<sequence>MVRKCDFSLYVGLDLPVLTLSRVVSAAQEAIDGGATAIQLREETNDTARMITAGLALKSVLDERHIPLIVNESLDAALAIGASGVQFRTRATLIPEARRRLGEKALIGLTTFNAAEAASADPELIDFIGTGPVYETSGMPDWVTPIGCSGLKAFVDRCQMPVIALGGTDVPHIADVLNTGVSGIGVPISVLTPEKVTEELRLYAQSIADYRRLTIG</sequence>